<dbReference type="EMBL" id="CP015960">
    <property type="protein sequence ID" value="QLB67303.1"/>
    <property type="molecule type" value="Genomic_DNA"/>
</dbReference>
<gene>
    <name evidence="1" type="ORF">A9O66_33160</name>
</gene>
<proteinExistence type="predicted"/>
<geneLocation type="plasmid" evidence="2"/>
<name>A0A9Q6SA87_9BURK</name>
<evidence type="ECO:0000313" key="1">
    <source>
        <dbReference type="EMBL" id="QLB67303.1"/>
    </source>
</evidence>
<sequence>MTYGKVNATALVVFIEMEIADAKALRILNGMRAFFHEAKILTARRLKPDVLRVKQSHKR</sequence>
<keyword evidence="1" id="KW-0614">Plasmid</keyword>
<evidence type="ECO:0000313" key="2">
    <source>
        <dbReference type="Proteomes" id="UP000509548"/>
    </source>
</evidence>
<accession>A0A9Q6SA87</accession>
<organism evidence="1 2">
    <name type="scientific">Paraburkholderia caribensis</name>
    <dbReference type="NCBI Taxonomy" id="75105"/>
    <lineage>
        <taxon>Bacteria</taxon>
        <taxon>Pseudomonadati</taxon>
        <taxon>Pseudomonadota</taxon>
        <taxon>Betaproteobacteria</taxon>
        <taxon>Burkholderiales</taxon>
        <taxon>Burkholderiaceae</taxon>
        <taxon>Paraburkholderia</taxon>
    </lineage>
</organism>
<dbReference type="AlphaFoldDB" id="A0A9Q6SA87"/>
<protein>
    <submittedName>
        <fullName evidence="1">Uncharacterized protein</fullName>
    </submittedName>
</protein>
<reference evidence="1 2" key="1">
    <citation type="journal article" date="2014" name="Genome Announc.">
        <title>Draft Genome Sequence of the Haloacid-Degrading Burkholderia caribensis Strain MBA4.</title>
        <authorList>
            <person name="Pan Y."/>
            <person name="Kong K.F."/>
            <person name="Tsang J.S."/>
        </authorList>
    </citation>
    <scope>NUCLEOTIDE SEQUENCE [LARGE SCALE GENOMIC DNA]</scope>
    <source>
        <strain evidence="1 2">852011</strain>
    </source>
</reference>
<dbReference type="Proteomes" id="UP000509548">
    <property type="component" value="Plasmid unnamed"/>
</dbReference>